<reference evidence="1" key="1">
    <citation type="submission" date="2022-02" db="EMBL/GenBank/DDBJ databases">
        <title>Polaribacter sp. MSW13, isolated from seawater.</title>
        <authorList>
            <person name="Kristyanto S."/>
            <person name="Jung J."/>
            <person name="Jeon C.O."/>
        </authorList>
    </citation>
    <scope>NUCLEOTIDE SEQUENCE</scope>
    <source>
        <strain evidence="1">MSW13</strain>
    </source>
</reference>
<evidence type="ECO:0000313" key="2">
    <source>
        <dbReference type="Proteomes" id="UP001139369"/>
    </source>
</evidence>
<protein>
    <submittedName>
        <fullName evidence="1">Uncharacterized protein</fullName>
    </submittedName>
</protein>
<gene>
    <name evidence="1" type="ORF">MC378_10320</name>
</gene>
<keyword evidence="2" id="KW-1185">Reference proteome</keyword>
<proteinExistence type="predicted"/>
<sequence length="52" mass="6138">MPKIEKVFTLDVTPTKFLEACSGEELIELELLLSSKRFQTRIDVHRKLKENY</sequence>
<organism evidence="1 2">
    <name type="scientific">Polaribacter marinus</name>
    <dbReference type="NCBI Taxonomy" id="2916838"/>
    <lineage>
        <taxon>Bacteria</taxon>
        <taxon>Pseudomonadati</taxon>
        <taxon>Bacteroidota</taxon>
        <taxon>Flavobacteriia</taxon>
        <taxon>Flavobacteriales</taxon>
        <taxon>Flavobacteriaceae</taxon>
    </lineage>
</organism>
<evidence type="ECO:0000313" key="1">
    <source>
        <dbReference type="EMBL" id="MCI2229562.1"/>
    </source>
</evidence>
<comment type="caution">
    <text evidence="1">The sequence shown here is derived from an EMBL/GenBank/DDBJ whole genome shotgun (WGS) entry which is preliminary data.</text>
</comment>
<accession>A0A9X1VNQ6</accession>
<dbReference type="EMBL" id="JAKQYM010000007">
    <property type="protein sequence ID" value="MCI2229562.1"/>
    <property type="molecule type" value="Genomic_DNA"/>
</dbReference>
<dbReference type="AlphaFoldDB" id="A0A9X1VNQ6"/>
<dbReference type="RefSeq" id="WP_242178688.1">
    <property type="nucleotide sequence ID" value="NZ_JAKQYM010000007.1"/>
</dbReference>
<dbReference type="Proteomes" id="UP001139369">
    <property type="component" value="Unassembled WGS sequence"/>
</dbReference>
<name>A0A9X1VNQ6_9FLAO</name>